<dbReference type="Proteomes" id="UP001457282">
    <property type="component" value="Unassembled WGS sequence"/>
</dbReference>
<gene>
    <name evidence="2" type="ORF">M0R45_035824</name>
</gene>
<organism evidence="2 3">
    <name type="scientific">Rubus argutus</name>
    <name type="common">Southern blackberry</name>
    <dbReference type="NCBI Taxonomy" id="59490"/>
    <lineage>
        <taxon>Eukaryota</taxon>
        <taxon>Viridiplantae</taxon>
        <taxon>Streptophyta</taxon>
        <taxon>Embryophyta</taxon>
        <taxon>Tracheophyta</taxon>
        <taxon>Spermatophyta</taxon>
        <taxon>Magnoliopsida</taxon>
        <taxon>eudicotyledons</taxon>
        <taxon>Gunneridae</taxon>
        <taxon>Pentapetalae</taxon>
        <taxon>rosids</taxon>
        <taxon>fabids</taxon>
        <taxon>Rosales</taxon>
        <taxon>Rosaceae</taxon>
        <taxon>Rosoideae</taxon>
        <taxon>Rosoideae incertae sedis</taxon>
        <taxon>Rubus</taxon>
    </lineage>
</organism>
<evidence type="ECO:0000313" key="3">
    <source>
        <dbReference type="Proteomes" id="UP001457282"/>
    </source>
</evidence>
<keyword evidence="3" id="KW-1185">Reference proteome</keyword>
<proteinExistence type="predicted"/>
<keyword evidence="1" id="KW-1133">Transmembrane helix</keyword>
<comment type="caution">
    <text evidence="2">The sequence shown here is derived from an EMBL/GenBank/DDBJ whole genome shotgun (WGS) entry which is preliminary data.</text>
</comment>
<name>A0AAW1VY46_RUBAR</name>
<dbReference type="AlphaFoldDB" id="A0AAW1VY46"/>
<protein>
    <submittedName>
        <fullName evidence="2">Uncharacterized protein</fullName>
    </submittedName>
</protein>
<reference evidence="2 3" key="1">
    <citation type="journal article" date="2023" name="G3 (Bethesda)">
        <title>A chromosome-length genome assembly and annotation of blackberry (Rubus argutus, cv. 'Hillquist').</title>
        <authorList>
            <person name="Bruna T."/>
            <person name="Aryal R."/>
            <person name="Dudchenko O."/>
            <person name="Sargent D.J."/>
            <person name="Mead D."/>
            <person name="Buti M."/>
            <person name="Cavallini A."/>
            <person name="Hytonen T."/>
            <person name="Andres J."/>
            <person name="Pham M."/>
            <person name="Weisz D."/>
            <person name="Mascagni F."/>
            <person name="Usai G."/>
            <person name="Natali L."/>
            <person name="Bassil N."/>
            <person name="Fernandez G.E."/>
            <person name="Lomsadze A."/>
            <person name="Armour M."/>
            <person name="Olukolu B."/>
            <person name="Poorten T."/>
            <person name="Britton C."/>
            <person name="Davik J."/>
            <person name="Ashrafi H."/>
            <person name="Aiden E.L."/>
            <person name="Borodovsky M."/>
            <person name="Worthington M."/>
        </authorList>
    </citation>
    <scope>NUCLEOTIDE SEQUENCE [LARGE SCALE GENOMIC DNA]</scope>
    <source>
        <strain evidence="2">PI 553951</strain>
    </source>
</reference>
<feature type="transmembrane region" description="Helical" evidence="1">
    <location>
        <begin position="21"/>
        <end position="43"/>
    </location>
</feature>
<keyword evidence="1" id="KW-0812">Transmembrane</keyword>
<sequence length="102" mass="10759">MVLIVLYDALGDSGLVELSSILVRVNILGLPLALLTLVAALFVGKTLGSVVNLDKVRLQLGDLVLVLIPTLFEGSNEVSIPSHGIFGSCSFATFQVRSLCGF</sequence>
<accession>A0AAW1VY46</accession>
<keyword evidence="1" id="KW-0472">Membrane</keyword>
<evidence type="ECO:0000256" key="1">
    <source>
        <dbReference type="SAM" id="Phobius"/>
    </source>
</evidence>
<evidence type="ECO:0000313" key="2">
    <source>
        <dbReference type="EMBL" id="KAK9911946.1"/>
    </source>
</evidence>
<dbReference type="EMBL" id="JBEDUW010000007">
    <property type="protein sequence ID" value="KAK9911946.1"/>
    <property type="molecule type" value="Genomic_DNA"/>
</dbReference>